<comment type="caution">
    <text evidence="3">The sequence shown here is derived from an EMBL/GenBank/DDBJ whole genome shotgun (WGS) entry which is preliminary data.</text>
</comment>
<proteinExistence type="predicted"/>
<evidence type="ECO:0000256" key="1">
    <source>
        <dbReference type="SAM" id="MobiDB-lite"/>
    </source>
</evidence>
<dbReference type="InterPro" id="IPR036374">
    <property type="entry name" value="OxRdtase_Mopterin-bd_sf"/>
</dbReference>
<reference evidence="3" key="1">
    <citation type="submission" date="2023-07" db="EMBL/GenBank/DDBJ databases">
        <title>Between Cages and Wild: Unraveling the Impact of Captivity on Animal Microbiomes and Antimicrobial Resistance.</title>
        <authorList>
            <person name="Schmartz G.P."/>
            <person name="Rehner J."/>
            <person name="Schuff M.J."/>
            <person name="Becker S.L."/>
            <person name="Kravczyk M."/>
            <person name="Gurevich A."/>
            <person name="Francke R."/>
            <person name="Mueller R."/>
            <person name="Keller V."/>
            <person name="Keller A."/>
        </authorList>
    </citation>
    <scope>NUCLEOTIDE SEQUENCE</scope>
    <source>
        <strain evidence="3">S12M_St_49</strain>
    </source>
</reference>
<evidence type="ECO:0000313" key="4">
    <source>
        <dbReference type="Proteomes" id="UP001168575"/>
    </source>
</evidence>
<dbReference type="EMBL" id="JAUMVS010000010">
    <property type="protein sequence ID" value="MDO4841307.1"/>
    <property type="molecule type" value="Genomic_DNA"/>
</dbReference>
<evidence type="ECO:0008006" key="5">
    <source>
        <dbReference type="Google" id="ProtNLM"/>
    </source>
</evidence>
<keyword evidence="4" id="KW-1185">Reference proteome</keyword>
<gene>
    <name evidence="3" type="ORF">Q3982_01335</name>
</gene>
<evidence type="ECO:0000256" key="2">
    <source>
        <dbReference type="SAM" id="Phobius"/>
    </source>
</evidence>
<dbReference type="AlphaFoldDB" id="A0AA43RKU6"/>
<sequence>MTAETSENIQAIDPYRLPDPHSREKKKLSRKVLIALLSTVLAVLLGFALYFSWQYLRNPEIDAYADEPIQLVGLDDSGDIIQVTPKQLSQFHCEQLTVSGVGMGTGGVSKAGVVNVYGPEINTVLAYFGYSTTDFRRIKFECKDGYKVTLRGDQLTYKIYLSIASGKDALYDKQQPLRIVIPDEQSGRWAYGVTKIEFVQ</sequence>
<feature type="region of interest" description="Disordered" evidence="1">
    <location>
        <begin position="1"/>
        <end position="22"/>
    </location>
</feature>
<keyword evidence="2" id="KW-0812">Transmembrane</keyword>
<name>A0AA43RKU6_9ACTN</name>
<keyword evidence="2" id="KW-1133">Transmembrane helix</keyword>
<dbReference type="SUPFAM" id="SSF56524">
    <property type="entry name" value="Oxidoreductase molybdopterin-binding domain"/>
    <property type="match status" value="1"/>
</dbReference>
<organism evidence="3 4">
    <name type="scientific">Phoenicibacter congonensis</name>
    <dbReference type="NCBI Taxonomy" id="1944646"/>
    <lineage>
        <taxon>Bacteria</taxon>
        <taxon>Bacillati</taxon>
        <taxon>Actinomycetota</taxon>
        <taxon>Coriobacteriia</taxon>
        <taxon>Eggerthellales</taxon>
        <taxon>Eggerthellaceae</taxon>
        <taxon>Phoenicibacter</taxon>
    </lineage>
</organism>
<feature type="transmembrane region" description="Helical" evidence="2">
    <location>
        <begin position="32"/>
        <end position="53"/>
    </location>
</feature>
<keyword evidence="2" id="KW-0472">Membrane</keyword>
<protein>
    <recommendedName>
        <fullName evidence="5">Oxidoreductase molybdopterin-binding domain-containing protein</fullName>
    </recommendedName>
</protein>
<dbReference type="Proteomes" id="UP001168575">
    <property type="component" value="Unassembled WGS sequence"/>
</dbReference>
<evidence type="ECO:0000313" key="3">
    <source>
        <dbReference type="EMBL" id="MDO4841307.1"/>
    </source>
</evidence>
<accession>A0AA43RKU6</accession>